<evidence type="ECO:0000256" key="5">
    <source>
        <dbReference type="ARBA" id="ARBA00022786"/>
    </source>
</evidence>
<dbReference type="InterPro" id="IPR044066">
    <property type="entry name" value="TRIAD_supradom"/>
</dbReference>
<keyword evidence="3" id="KW-0677">Repeat</keyword>
<evidence type="ECO:0000256" key="1">
    <source>
        <dbReference type="ARBA" id="ARBA00022679"/>
    </source>
</evidence>
<keyword evidence="2" id="KW-0479">Metal-binding</keyword>
<dbReference type="Gene3D" id="3.30.40.10">
    <property type="entry name" value="Zinc/RING finger domain, C3HC4 (zinc finger)"/>
    <property type="match status" value="1"/>
</dbReference>
<comment type="caution">
    <text evidence="8">The sequence shown here is derived from an EMBL/GenBank/DDBJ whole genome shotgun (WGS) entry which is preliminary data.</text>
</comment>
<dbReference type="InterPro" id="IPR013083">
    <property type="entry name" value="Znf_RING/FYVE/PHD"/>
</dbReference>
<evidence type="ECO:0000256" key="4">
    <source>
        <dbReference type="ARBA" id="ARBA00022771"/>
    </source>
</evidence>
<evidence type="ECO:0000256" key="6">
    <source>
        <dbReference type="ARBA" id="ARBA00022833"/>
    </source>
</evidence>
<dbReference type="EMBL" id="PXOA01000047">
    <property type="protein sequence ID" value="RFU81474.1"/>
    <property type="molecule type" value="Genomic_DNA"/>
</dbReference>
<reference evidence="8 9" key="1">
    <citation type="journal article" date="2018" name="PLoS Pathog.">
        <title>Evolution of structural diversity of trichothecenes, a family of toxins produced by plant pathogenic and entomopathogenic fungi.</title>
        <authorList>
            <person name="Proctor R.H."/>
            <person name="McCormick S.P."/>
            <person name="Kim H.S."/>
            <person name="Cardoza R.E."/>
            <person name="Stanley A.M."/>
            <person name="Lindo L."/>
            <person name="Kelly A."/>
            <person name="Brown D.W."/>
            <person name="Lee T."/>
            <person name="Vaughan M.M."/>
            <person name="Alexander N.J."/>
            <person name="Busman M."/>
            <person name="Gutierrez S."/>
        </authorList>
    </citation>
    <scope>NUCLEOTIDE SEQUENCE [LARGE SCALE GENOMIC DNA]</scope>
    <source>
        <strain evidence="8 9">IBT 40837</strain>
    </source>
</reference>
<keyword evidence="4" id="KW-0863">Zinc-finger</keyword>
<dbReference type="GO" id="GO:0008270">
    <property type="term" value="F:zinc ion binding"/>
    <property type="evidence" value="ECO:0007669"/>
    <property type="project" value="UniProtKB-KW"/>
</dbReference>
<evidence type="ECO:0000259" key="7">
    <source>
        <dbReference type="PROSITE" id="PS51873"/>
    </source>
</evidence>
<evidence type="ECO:0000313" key="9">
    <source>
        <dbReference type="Proteomes" id="UP000266272"/>
    </source>
</evidence>
<feature type="domain" description="RING-type" evidence="7">
    <location>
        <begin position="329"/>
        <end position="459"/>
    </location>
</feature>
<evidence type="ECO:0000313" key="8">
    <source>
        <dbReference type="EMBL" id="RFU81474.1"/>
    </source>
</evidence>
<organism evidence="8 9">
    <name type="scientific">Trichoderma arundinaceum</name>
    <dbReference type="NCBI Taxonomy" id="490622"/>
    <lineage>
        <taxon>Eukaryota</taxon>
        <taxon>Fungi</taxon>
        <taxon>Dikarya</taxon>
        <taxon>Ascomycota</taxon>
        <taxon>Pezizomycotina</taxon>
        <taxon>Sordariomycetes</taxon>
        <taxon>Hypocreomycetidae</taxon>
        <taxon>Hypocreales</taxon>
        <taxon>Hypocreaceae</taxon>
        <taxon>Trichoderma</taxon>
    </lineage>
</organism>
<evidence type="ECO:0000256" key="3">
    <source>
        <dbReference type="ARBA" id="ARBA00022737"/>
    </source>
</evidence>
<dbReference type="GO" id="GO:0016740">
    <property type="term" value="F:transferase activity"/>
    <property type="evidence" value="ECO:0007669"/>
    <property type="project" value="UniProtKB-KW"/>
</dbReference>
<gene>
    <name evidence="8" type="ORF">TARUN_739</name>
</gene>
<dbReference type="SUPFAM" id="SSF57850">
    <property type="entry name" value="RING/U-box"/>
    <property type="match status" value="1"/>
</dbReference>
<proteinExistence type="predicted"/>
<dbReference type="OrthoDB" id="1431934at2759"/>
<protein>
    <recommendedName>
        <fullName evidence="7">RING-type domain-containing protein</fullName>
    </recommendedName>
</protein>
<keyword evidence="1" id="KW-0808">Transferase</keyword>
<accession>A0A395NZJ1</accession>
<dbReference type="Proteomes" id="UP000266272">
    <property type="component" value="Unassembled WGS sequence"/>
</dbReference>
<dbReference type="PROSITE" id="PS51873">
    <property type="entry name" value="TRIAD"/>
    <property type="match status" value="1"/>
</dbReference>
<keyword evidence="5" id="KW-0833">Ubl conjugation pathway</keyword>
<name>A0A395NZJ1_TRIAR</name>
<dbReference type="AlphaFoldDB" id="A0A395NZJ1"/>
<sequence length="459" mass="52386">MAAFHSNQKSQDGWIVRLTGLGGATEELDIIQAIPESDKPRDVELGEPSYVADLEFDSTIVKSMLLEFGPLERWDVSSSGKAKRFNAHGTFFEESSARDATSSLHNKQLSFSETTKLSVWLVASAKFKIPAKIYDVVRPQIEAQKKIWEREYIRSFEIPSKGLYRILKLEGDNHRLVVQAKEHIERIVGGKIVRMEGKDLRCGNFRKDGEENKRIKTIEDAFKVVIVPDMRRSQFRVFGLEERPENTLEEITKILQDCISESHAIELNDADFRWTLAGGLRSLKSQLGEGKVTQKYRSIFIRGSKADYNEAMAIITSKKATSFGTVSSSEMECTTCLCEAEDPIRMSCDHIYCSDCFVQMCESEMTATREFRIRCVKETGSNGKVCQKAFSVSEIQEHLPSETFEEVLEKSLESYITRHPADFTYCPSPDCDQIYRVASLYMYELSQFAPWKAMHQIRR</sequence>
<keyword evidence="6" id="KW-0862">Zinc</keyword>
<dbReference type="STRING" id="490622.A0A395NZJ1"/>
<evidence type="ECO:0000256" key="2">
    <source>
        <dbReference type="ARBA" id="ARBA00022723"/>
    </source>
</evidence>
<keyword evidence="9" id="KW-1185">Reference proteome</keyword>